<evidence type="ECO:0000313" key="2">
    <source>
        <dbReference type="EMBL" id="MBB6128751.1"/>
    </source>
</evidence>
<proteinExistence type="predicted"/>
<accession>A0A1N7D1K6</accession>
<dbReference type="OrthoDB" id="9812120at2"/>
<reference evidence="3 4" key="1">
    <citation type="submission" date="2020-08" db="EMBL/GenBank/DDBJ databases">
        <title>Genomic Encyclopedia of Type Strains, Phase IV (KMG-V): Genome sequencing to study the core and pangenomes of soil and plant-associated prokaryotes.</title>
        <authorList>
            <person name="Whitman W."/>
        </authorList>
    </citation>
    <scope>NUCLEOTIDE SEQUENCE [LARGE SCALE GENOMIC DNA]</scope>
    <source>
        <strain evidence="1 3">ANJLi2</strain>
        <strain evidence="2 4">MP601</strain>
    </source>
</reference>
<evidence type="ECO:0000313" key="3">
    <source>
        <dbReference type="Proteomes" id="UP000541583"/>
    </source>
</evidence>
<keyword evidence="3" id="KW-1185">Reference proteome</keyword>
<evidence type="ECO:0000313" key="4">
    <source>
        <dbReference type="Proteomes" id="UP000548326"/>
    </source>
</evidence>
<name>A0A1N7D1K6_9SPHI</name>
<dbReference type="Proteomes" id="UP000541583">
    <property type="component" value="Unassembled WGS sequence"/>
</dbReference>
<evidence type="ECO:0000313" key="1">
    <source>
        <dbReference type="EMBL" id="MBB6111125.1"/>
    </source>
</evidence>
<dbReference type="Proteomes" id="UP000548326">
    <property type="component" value="Unassembled WGS sequence"/>
</dbReference>
<gene>
    <name evidence="2" type="ORF">HDF22_002874</name>
    <name evidence="1" type="ORF">HDF23_003892</name>
</gene>
<dbReference type="RefSeq" id="WP_139332340.1">
    <property type="nucleotide sequence ID" value="NZ_FTMG01000010.1"/>
</dbReference>
<dbReference type="STRING" id="354630.SAMN05421821_110144"/>
<dbReference type="EMBL" id="JACHCB010000010">
    <property type="protein sequence ID" value="MBB6111125.1"/>
    <property type="molecule type" value="Genomic_DNA"/>
</dbReference>
<sequence length="349" mass="39864">MRVKILELRIKKKVLCSEKNRFLILVSCFLTLFLNGAHAISPLRLNKDTTLKSVSTLDTLQYDSLMKRLANGDQTGKWPVKKAPYPLPGAILPFNRIVAYYGNMYSKNMGVLGEYAPKEMMAKLKAEVKVWEKADTLTPVVPALHYICVTAQADAGRNGLHNLRMPFREIDKVLDMAKQINAIVFLDIQVGFSTMQTELPLLEKYMKMPNVHLGIDPEFSMKEGSVPGKRIGTFDADDINYVTGYLSGLVKKYNLPPKIFVIHRFTKRMVTNYKDIKLRNEVQVVMDMDGWGGPDLKKGTYKYFIAQEPVQFTGFKLFYKNDIKNVPHRMLTPKEILSLKPAPIYIQYQ</sequence>
<comment type="caution">
    <text evidence="2">The sequence shown here is derived from an EMBL/GenBank/DDBJ whole genome shotgun (WGS) entry which is preliminary data.</text>
</comment>
<dbReference type="EMBL" id="JACHCA010000007">
    <property type="protein sequence ID" value="MBB6128751.1"/>
    <property type="molecule type" value="Genomic_DNA"/>
</dbReference>
<organism evidence="2 4">
    <name type="scientific">Mucilaginibacter lappiensis</name>
    <dbReference type="NCBI Taxonomy" id="354630"/>
    <lineage>
        <taxon>Bacteria</taxon>
        <taxon>Pseudomonadati</taxon>
        <taxon>Bacteroidota</taxon>
        <taxon>Sphingobacteriia</taxon>
        <taxon>Sphingobacteriales</taxon>
        <taxon>Sphingobacteriaceae</taxon>
        <taxon>Mucilaginibacter</taxon>
    </lineage>
</organism>
<evidence type="ECO:0008006" key="5">
    <source>
        <dbReference type="Google" id="ProtNLM"/>
    </source>
</evidence>
<protein>
    <recommendedName>
        <fullName evidence="5">Lipoprotein</fullName>
    </recommendedName>
</protein>
<dbReference type="AlphaFoldDB" id="A0A1N7D1K6"/>